<evidence type="ECO:0000259" key="9">
    <source>
        <dbReference type="Pfam" id="PF04158"/>
    </source>
</evidence>
<name>A0A1W0E450_9MICR</name>
<dbReference type="InterPro" id="IPR007287">
    <property type="entry name" value="Sof1"/>
</dbReference>
<evidence type="ECO:0000256" key="2">
    <source>
        <dbReference type="ARBA" id="ARBA00005649"/>
    </source>
</evidence>
<dbReference type="Pfam" id="PF04158">
    <property type="entry name" value="Sof1"/>
    <property type="match status" value="1"/>
</dbReference>
<dbReference type="AlphaFoldDB" id="A0A1W0E450"/>
<dbReference type="SUPFAM" id="SSF50978">
    <property type="entry name" value="WD40 repeat-like"/>
    <property type="match status" value="1"/>
</dbReference>
<feature type="region of interest" description="Disordered" evidence="8">
    <location>
        <begin position="425"/>
        <end position="449"/>
    </location>
</feature>
<evidence type="ECO:0000256" key="6">
    <source>
        <dbReference type="ARBA" id="ARBA00023274"/>
    </source>
</evidence>
<evidence type="ECO:0000256" key="8">
    <source>
        <dbReference type="SAM" id="MobiDB-lite"/>
    </source>
</evidence>
<evidence type="ECO:0000313" key="11">
    <source>
        <dbReference type="Proteomes" id="UP000192758"/>
    </source>
</evidence>
<keyword evidence="6" id="KW-0687">Ribonucleoprotein</keyword>
<keyword evidence="11" id="KW-1185">Reference proteome</keyword>
<evidence type="ECO:0000256" key="3">
    <source>
        <dbReference type="ARBA" id="ARBA00022574"/>
    </source>
</evidence>
<dbReference type="PROSITE" id="PS50294">
    <property type="entry name" value="WD_REPEATS_REGION"/>
    <property type="match status" value="1"/>
</dbReference>
<evidence type="ECO:0000256" key="5">
    <source>
        <dbReference type="ARBA" id="ARBA00023242"/>
    </source>
</evidence>
<comment type="caution">
    <text evidence="10">The sequence shown here is derived from an EMBL/GenBank/DDBJ whole genome shotgun (WGS) entry which is preliminary data.</text>
</comment>
<protein>
    <submittedName>
        <fullName evidence="10">DCAF13</fullName>
    </submittedName>
</protein>
<sequence length="449" mass="52338">MPKINCNYHSRNVRRKDCKNDLNEREYREEDRYNECRLEKEYVKALNATKLDKMNSKPLVDVYNLHNEGICSMENYKNFFVSSCYSNEVLIWDLLNKKVLEKFEIEGNVNKVGICDKNIFVCINRDIFIKNYKIEESNSLKNNYVQEVYNFKYEFTKCNRWTNKKITNFTYDGIVNNRNNVLDINYHKNNLLVATSNEIRLYDCLKETFSYERTKSDGLQNIAINKNMNYLFHGSSFNKTFMVDSRADEMVYDVEIGNSKLKNNVINSSINCMDVKGKNVYLGTEGGFIAYDNRNMEKPIRVFETVAGVRSISCSLEAKDSLKNNKIACGTTDGLIYTFSMQDDKIAYKDMYFNKRMGIVNSVKYSACGNYIVSGSDDGNIRVWKADALQKIKASGQEKKHLAEMKALQEKFSGFSEIERIKNHRHMSKDIKNKVKQLNDRKNTQNKNK</sequence>
<dbReference type="OrthoDB" id="10249065at2759"/>
<keyword evidence="5" id="KW-0539">Nucleus</keyword>
<dbReference type="STRING" id="646526.A0A1W0E450"/>
<keyword evidence="3 7" id="KW-0853">WD repeat</keyword>
<dbReference type="Gene3D" id="2.130.10.10">
    <property type="entry name" value="YVTN repeat-like/Quinoprotein amine dehydrogenase"/>
    <property type="match status" value="2"/>
</dbReference>
<dbReference type="VEuPathDB" id="MicrosporidiaDB:EHP00_510"/>
<evidence type="ECO:0000313" key="10">
    <source>
        <dbReference type="EMBL" id="OQS54008.1"/>
    </source>
</evidence>
<dbReference type="InterPro" id="IPR051733">
    <property type="entry name" value="WD_repeat_DCAF13/WDSOF1"/>
</dbReference>
<dbReference type="Proteomes" id="UP000192758">
    <property type="component" value="Unassembled WGS sequence"/>
</dbReference>
<evidence type="ECO:0000256" key="7">
    <source>
        <dbReference type="PROSITE-ProRule" id="PRU00221"/>
    </source>
</evidence>
<dbReference type="PANTHER" id="PTHR22851:SF0">
    <property type="entry name" value="DDB1- AND CUL4-ASSOCIATED FACTOR 13"/>
    <property type="match status" value="1"/>
</dbReference>
<organism evidence="10 11">
    <name type="scientific">Ecytonucleospora hepatopenaei</name>
    <dbReference type="NCBI Taxonomy" id="646526"/>
    <lineage>
        <taxon>Eukaryota</taxon>
        <taxon>Fungi</taxon>
        <taxon>Fungi incertae sedis</taxon>
        <taxon>Microsporidia</taxon>
        <taxon>Enterocytozoonidae</taxon>
        <taxon>Ecytonucleospora</taxon>
    </lineage>
</organism>
<dbReference type="InterPro" id="IPR036322">
    <property type="entry name" value="WD40_repeat_dom_sf"/>
</dbReference>
<feature type="compositionally biased region" description="Basic and acidic residues" evidence="8">
    <location>
        <begin position="428"/>
        <end position="443"/>
    </location>
</feature>
<proteinExistence type="inferred from homology"/>
<dbReference type="PANTHER" id="PTHR22851">
    <property type="entry name" value="U3 SMALL NUCLEOLAR RNA U3 SNORNA ASSOCIATED PROTEIN"/>
    <property type="match status" value="1"/>
</dbReference>
<dbReference type="GO" id="GO:0000462">
    <property type="term" value="P:maturation of SSU-rRNA from tricistronic rRNA transcript (SSU-rRNA, 5.8S rRNA, LSU-rRNA)"/>
    <property type="evidence" value="ECO:0007669"/>
    <property type="project" value="TreeGrafter"/>
</dbReference>
<keyword evidence="4" id="KW-0677">Repeat</keyword>
<dbReference type="EMBL" id="MNPJ01000023">
    <property type="protein sequence ID" value="OQS54008.1"/>
    <property type="molecule type" value="Genomic_DNA"/>
</dbReference>
<comment type="similarity">
    <text evidence="2">Belongs to the WD repeat DCAF13/WDSOF1 family.</text>
</comment>
<evidence type="ECO:0000256" key="4">
    <source>
        <dbReference type="ARBA" id="ARBA00022737"/>
    </source>
</evidence>
<comment type="subcellular location">
    <subcellularLocation>
        <location evidence="1">Nucleus</location>
        <location evidence="1">Nucleolus</location>
    </subcellularLocation>
</comment>
<feature type="repeat" description="WD" evidence="7">
    <location>
        <begin position="353"/>
        <end position="394"/>
    </location>
</feature>
<feature type="domain" description="Sof1-like protein" evidence="9">
    <location>
        <begin position="395"/>
        <end position="446"/>
    </location>
</feature>
<dbReference type="GO" id="GO:0032040">
    <property type="term" value="C:small-subunit processome"/>
    <property type="evidence" value="ECO:0007669"/>
    <property type="project" value="TreeGrafter"/>
</dbReference>
<dbReference type="PROSITE" id="PS50082">
    <property type="entry name" value="WD_REPEATS_2"/>
    <property type="match status" value="1"/>
</dbReference>
<dbReference type="InterPro" id="IPR001680">
    <property type="entry name" value="WD40_rpt"/>
</dbReference>
<gene>
    <name evidence="10" type="primary">DCAF13</name>
    <name evidence="10" type="ORF">EHP00_510</name>
</gene>
<dbReference type="SMART" id="SM00320">
    <property type="entry name" value="WD40"/>
    <property type="match status" value="4"/>
</dbReference>
<dbReference type="Pfam" id="PF00400">
    <property type="entry name" value="WD40"/>
    <property type="match status" value="1"/>
</dbReference>
<evidence type="ECO:0000256" key="1">
    <source>
        <dbReference type="ARBA" id="ARBA00004604"/>
    </source>
</evidence>
<accession>A0A1W0E450</accession>
<reference evidence="10 11" key="1">
    <citation type="journal article" date="2017" name="Environ. Microbiol.">
        <title>Decay of the glycolytic pathway and adaptation to intranuclear parasitism within Enterocytozoonidae microsporidia.</title>
        <authorList>
            <person name="Wiredu Boakye D."/>
            <person name="Jaroenlak P."/>
            <person name="Prachumwat A."/>
            <person name="Williams T.A."/>
            <person name="Bateman K.S."/>
            <person name="Itsathitphaisarn O."/>
            <person name="Sritunyalucksana K."/>
            <person name="Paszkiewicz K.H."/>
            <person name="Moore K.A."/>
            <person name="Stentiford G.D."/>
            <person name="Williams B.A."/>
        </authorList>
    </citation>
    <scope>NUCLEOTIDE SEQUENCE [LARGE SCALE GENOMIC DNA]</scope>
    <source>
        <strain evidence="10 11">TH1</strain>
    </source>
</reference>
<dbReference type="InterPro" id="IPR015943">
    <property type="entry name" value="WD40/YVTN_repeat-like_dom_sf"/>
</dbReference>